<feature type="region of interest" description="Disordered" evidence="2">
    <location>
        <begin position="344"/>
        <end position="367"/>
    </location>
</feature>
<feature type="compositionally biased region" description="Low complexity" evidence="2">
    <location>
        <begin position="471"/>
        <end position="490"/>
    </location>
</feature>
<evidence type="ECO:0000256" key="2">
    <source>
        <dbReference type="SAM" id="MobiDB-lite"/>
    </source>
</evidence>
<evidence type="ECO:0000313" key="4">
    <source>
        <dbReference type="EMBL" id="MFI2234224.1"/>
    </source>
</evidence>
<dbReference type="Proteomes" id="UP001611494">
    <property type="component" value="Unassembled WGS sequence"/>
</dbReference>
<proteinExistence type="inferred from homology"/>
<sequence length="496" mass="50396">MPVNVDLGELVSVAGRSADLARFTGAAMPREWVLPAGADPISAQAVPQLNAQAAALFNATIGVLNKIQRDAHRIGAAATEYSTADDEGARLVNASGGEIVGNPVPAVEPVGFRRVPEGLSSMPVVTGDPLTLAKQLHSGPGPEPAHRFADSVRLFNASSRTQASADMDSASMVLQNWTPVGTEVAQRFVTYRGWMDQLGDAMEKLAQGAEDYGNAFSRAKAKHPTPEEILAARKRMLAAARAKNEAALAAATAEYNELNVRSGEAAGSYATETGTSIANSSQGTAAAAQSGSGGSSDSLSQMLPMLMQMMQLGNNGLDQADDISDDDWYDDSFDDYGLGDYAIPSLGGPSGGSPSLSPSLPGSTIPSAADVQTLSATTSMPLAAMTGGSNAGSPARVPLGDGGAAGAAAVRGAGAGAGMPMMPMGGPMGGGMGGAGGGGGNERNRVVAWHPDRLMYVDDTPHTEPVIGERPTIAPTVTQPTPTPANQAPTRSGGNA</sequence>
<dbReference type="InterPro" id="IPR000030">
    <property type="entry name" value="PPE_dom"/>
</dbReference>
<feature type="compositionally biased region" description="Low complexity" evidence="2">
    <location>
        <begin position="344"/>
        <end position="363"/>
    </location>
</feature>
<gene>
    <name evidence="4" type="ORF">ACH49Z_30695</name>
</gene>
<evidence type="ECO:0000256" key="1">
    <source>
        <dbReference type="ARBA" id="ARBA00010652"/>
    </source>
</evidence>
<protein>
    <submittedName>
        <fullName evidence="4">PPE domain-containing protein</fullName>
    </submittedName>
</protein>
<dbReference type="Pfam" id="PF00823">
    <property type="entry name" value="PPE"/>
    <property type="match status" value="1"/>
</dbReference>
<feature type="domain" description="PPE" evidence="3">
    <location>
        <begin position="134"/>
        <end position="273"/>
    </location>
</feature>
<dbReference type="RefSeq" id="WP_397066884.1">
    <property type="nucleotide sequence ID" value="NZ_JBIRYL010000023.1"/>
</dbReference>
<dbReference type="InterPro" id="IPR038332">
    <property type="entry name" value="PPE_sf"/>
</dbReference>
<evidence type="ECO:0000259" key="3">
    <source>
        <dbReference type="Pfam" id="PF00823"/>
    </source>
</evidence>
<dbReference type="SUPFAM" id="SSF140459">
    <property type="entry name" value="PE/PPE dimer-like"/>
    <property type="match status" value="1"/>
</dbReference>
<comment type="similarity">
    <text evidence="1">Belongs to the mycobacterial PPE family.</text>
</comment>
<organism evidence="4 5">
    <name type="scientific">Nocardia testacea</name>
    <dbReference type="NCBI Taxonomy" id="248551"/>
    <lineage>
        <taxon>Bacteria</taxon>
        <taxon>Bacillati</taxon>
        <taxon>Actinomycetota</taxon>
        <taxon>Actinomycetes</taxon>
        <taxon>Mycobacteriales</taxon>
        <taxon>Nocardiaceae</taxon>
        <taxon>Nocardia</taxon>
    </lineage>
</organism>
<keyword evidence="5" id="KW-1185">Reference proteome</keyword>
<reference evidence="4 5" key="1">
    <citation type="submission" date="2024-10" db="EMBL/GenBank/DDBJ databases">
        <title>The Natural Products Discovery Center: Release of the First 8490 Sequenced Strains for Exploring Actinobacteria Biosynthetic Diversity.</title>
        <authorList>
            <person name="Kalkreuter E."/>
            <person name="Kautsar S.A."/>
            <person name="Yang D."/>
            <person name="Bader C.D."/>
            <person name="Teijaro C.N."/>
            <person name="Fluegel L."/>
            <person name="Davis C.M."/>
            <person name="Simpson J.R."/>
            <person name="Lauterbach L."/>
            <person name="Steele A.D."/>
            <person name="Gui C."/>
            <person name="Meng S."/>
            <person name="Li G."/>
            <person name="Viehrig K."/>
            <person name="Ye F."/>
            <person name="Su P."/>
            <person name="Kiefer A.F."/>
            <person name="Nichols A."/>
            <person name="Cepeda A.J."/>
            <person name="Yan W."/>
            <person name="Fan B."/>
            <person name="Jiang Y."/>
            <person name="Adhikari A."/>
            <person name="Zheng C.-J."/>
            <person name="Schuster L."/>
            <person name="Cowan T.M."/>
            <person name="Smanski M.J."/>
            <person name="Chevrette M.G."/>
            <person name="De Carvalho L.P.S."/>
            <person name="Shen B."/>
        </authorList>
    </citation>
    <scope>NUCLEOTIDE SEQUENCE [LARGE SCALE GENOMIC DNA]</scope>
    <source>
        <strain evidence="4 5">NPDC019377</strain>
    </source>
</reference>
<dbReference type="EMBL" id="JBIRYL010000023">
    <property type="protein sequence ID" value="MFI2234224.1"/>
    <property type="molecule type" value="Genomic_DNA"/>
</dbReference>
<comment type="caution">
    <text evidence="4">The sequence shown here is derived from an EMBL/GenBank/DDBJ whole genome shotgun (WGS) entry which is preliminary data.</text>
</comment>
<evidence type="ECO:0000313" key="5">
    <source>
        <dbReference type="Proteomes" id="UP001611494"/>
    </source>
</evidence>
<accession>A0ABW7W607</accession>
<feature type="region of interest" description="Disordered" evidence="2">
    <location>
        <begin position="462"/>
        <end position="496"/>
    </location>
</feature>
<name>A0ABW7W607_9NOCA</name>
<dbReference type="Gene3D" id="1.20.1260.20">
    <property type="entry name" value="PPE superfamily"/>
    <property type="match status" value="1"/>
</dbReference>